<dbReference type="Proteomes" id="UP000034805">
    <property type="component" value="Unassembled WGS sequence"/>
</dbReference>
<feature type="coiled-coil region" evidence="1">
    <location>
        <begin position="13"/>
        <end position="119"/>
    </location>
</feature>
<feature type="compositionally biased region" description="Basic and acidic residues" evidence="2">
    <location>
        <begin position="149"/>
        <end position="158"/>
    </location>
</feature>
<evidence type="ECO:0000256" key="2">
    <source>
        <dbReference type="SAM" id="MobiDB-lite"/>
    </source>
</evidence>
<gene>
    <name evidence="3" type="ORF">Z043_124633</name>
</gene>
<sequence>MVLTSPSMLQQRITELDQQREELKIELQMEVALLQGELQTERETLCRHMQLLQNLQEESKQKVLQRQAERQQERETLEQERSRVEELKKCYAEKEKQVLAQDEGQREQLLLQLQQEKEVMESAVRIFDDMEFRFLERESWIEEEEGESEAEREREVSRQQHAVNTAQERVHQLEKQVKEMEREKDKELNALRQERRELLYTSQRESTRELVSLPRRRSSYRNKLADRPLSAQGLRMVPDSWAPEALTPPLLLASQRLSNRSSDGPRPGHYNGQAFLSPCSSSSSSRAASPCLGMPDLMEMEQKLREARAERERLLRDRCPVYVQQFSCTA</sequence>
<comment type="caution">
    <text evidence="3">The sequence shown here is derived from an EMBL/GenBank/DDBJ whole genome shotgun (WGS) entry which is preliminary data.</text>
</comment>
<accession>A0A0P7W9J3</accession>
<dbReference type="InterPro" id="IPR052212">
    <property type="entry name" value="PH-like_domain"/>
</dbReference>
<evidence type="ECO:0000313" key="4">
    <source>
        <dbReference type="Proteomes" id="UP000034805"/>
    </source>
</evidence>
<reference evidence="3 4" key="1">
    <citation type="submission" date="2015-08" db="EMBL/GenBank/DDBJ databases">
        <title>The genome of the Asian arowana (Scleropages formosus).</title>
        <authorList>
            <person name="Tan M.H."/>
            <person name="Gan H.M."/>
            <person name="Croft L.J."/>
            <person name="Austin C.M."/>
        </authorList>
    </citation>
    <scope>NUCLEOTIDE SEQUENCE [LARGE SCALE GENOMIC DNA]</scope>
    <source>
        <strain evidence="3">Aro1</strain>
    </source>
</reference>
<name>A0A0P7W9J3_SCLFO</name>
<protein>
    <submittedName>
        <fullName evidence="3">Uncharacterized protein</fullName>
    </submittedName>
</protein>
<feature type="region of interest" description="Disordered" evidence="2">
    <location>
        <begin position="257"/>
        <end position="282"/>
    </location>
</feature>
<feature type="region of interest" description="Disordered" evidence="2">
    <location>
        <begin position="144"/>
        <end position="166"/>
    </location>
</feature>
<dbReference type="EMBL" id="JARO02015915">
    <property type="protein sequence ID" value="KPP57622.1"/>
    <property type="molecule type" value="Genomic_DNA"/>
</dbReference>
<dbReference type="PANTHER" id="PTHR12156">
    <property type="entry name" value="PLECKSTRIN HOMOLOGY-LIKE DOMAIN, FAMILY B, MEMBER 3"/>
    <property type="match status" value="1"/>
</dbReference>
<organism evidence="3 4">
    <name type="scientific">Scleropages formosus</name>
    <name type="common">Asian bonytongue</name>
    <name type="synonym">Osteoglossum formosum</name>
    <dbReference type="NCBI Taxonomy" id="113540"/>
    <lineage>
        <taxon>Eukaryota</taxon>
        <taxon>Metazoa</taxon>
        <taxon>Chordata</taxon>
        <taxon>Craniata</taxon>
        <taxon>Vertebrata</taxon>
        <taxon>Euteleostomi</taxon>
        <taxon>Actinopterygii</taxon>
        <taxon>Neopterygii</taxon>
        <taxon>Teleostei</taxon>
        <taxon>Osteoglossocephala</taxon>
        <taxon>Osteoglossomorpha</taxon>
        <taxon>Osteoglossiformes</taxon>
        <taxon>Osteoglossidae</taxon>
        <taxon>Scleropages</taxon>
    </lineage>
</organism>
<proteinExistence type="predicted"/>
<keyword evidence="1" id="KW-0175">Coiled coil</keyword>
<dbReference type="AlphaFoldDB" id="A0A0P7W9J3"/>
<dbReference type="PANTHER" id="PTHR12156:SF22">
    <property type="entry name" value="PLECKSTRIN HOMOLOGY-LIKE DOMAIN FAMILY B MEMBER 3"/>
    <property type="match status" value="1"/>
</dbReference>
<evidence type="ECO:0000256" key="1">
    <source>
        <dbReference type="SAM" id="Coils"/>
    </source>
</evidence>
<evidence type="ECO:0000313" key="3">
    <source>
        <dbReference type="EMBL" id="KPP57622.1"/>
    </source>
</evidence>